<evidence type="ECO:0000313" key="7">
    <source>
        <dbReference type="EMBL" id="EDO15116.1"/>
    </source>
</evidence>
<reference evidence="7 8" key="1">
    <citation type="journal article" date="2007" name="Proc. Natl. Acad. Sci. U.S.A.">
        <title>Independent sorting-out of thousands of duplicated gene pairs in two yeast species descended from a whole-genome duplication.</title>
        <authorList>
            <person name="Scannell D.R."/>
            <person name="Frank A.C."/>
            <person name="Conant G.C."/>
            <person name="Byrne K.P."/>
            <person name="Woolfit M."/>
            <person name="Wolfe K.H."/>
        </authorList>
    </citation>
    <scope>NUCLEOTIDE SEQUENCE [LARGE SCALE GENOMIC DNA]</scope>
    <source>
        <strain evidence="8">ATCC 22028 / DSM 70294 / BCRC 21397 / CBS 2163 / NBRC 10782 / NRRL Y-8283 / UCD 57-17</strain>
    </source>
</reference>
<dbReference type="InParanoid" id="A7TRI7"/>
<evidence type="ECO:0000256" key="5">
    <source>
        <dbReference type="SAM" id="MobiDB-lite"/>
    </source>
</evidence>
<dbReference type="OrthoDB" id="2162994at2759"/>
<dbReference type="FunCoup" id="A7TRI7">
    <property type="interactions" value="57"/>
</dbReference>
<evidence type="ECO:0000313" key="8">
    <source>
        <dbReference type="Proteomes" id="UP000000267"/>
    </source>
</evidence>
<dbReference type="eggNOG" id="KOG1601">
    <property type="taxonomic scope" value="Eukaryota"/>
</dbReference>
<dbReference type="GeneID" id="5543175"/>
<dbReference type="AlphaFoldDB" id="A7TRI7"/>
<dbReference type="InterPro" id="IPR013088">
    <property type="entry name" value="Znf_NHR/GATA"/>
</dbReference>
<feature type="region of interest" description="Disordered" evidence="5">
    <location>
        <begin position="1"/>
        <end position="26"/>
    </location>
</feature>
<keyword evidence="3" id="KW-0862">Zinc</keyword>
<dbReference type="PROSITE" id="PS50114">
    <property type="entry name" value="GATA_ZN_FINGER_2"/>
    <property type="match status" value="1"/>
</dbReference>
<keyword evidence="2 4" id="KW-0863">Zinc-finger</keyword>
<dbReference type="InterPro" id="IPR000679">
    <property type="entry name" value="Znf_GATA"/>
</dbReference>
<sequence length="407" mass="45449">MFVAKDTLPHSQDCFPGKQSSITTSPPTIRFRKASYSNTLEPNNNLSTQPLSPLSPHARRLSVNDNDILPADSLYATNNRGIGNQDWAIGKVLPTQSWPNSSRRNSILDIQFSINNKISSLLSSHELLSRELSNVITPLSSNGPESLLTVPTSNLHKVLQILTSLQSQINQLISLKENLEICKKEATPSNPTYMTDENKNYKLPPISSLTDKLDINIPNSTGLYPNYGKNEYESDDPVIPLQFQQQNINKRTSSIDMMLNPVSIIGNANNKRSKSVSLTTSLPLDSSDRNSYKLTSTAPAAVQSDFIRDFKLTRISSNKCLQCGETQTPEWRRGPYGNKTLCNACGLFYSKLTKKFGNKNANLLMRYRQKTSPSDRKVPVDIGVPDDYIQLISHDTTLDQDYFTQQS</sequence>
<keyword evidence="8" id="KW-1185">Reference proteome</keyword>
<dbReference type="SMART" id="SM00401">
    <property type="entry name" value="ZnF_GATA"/>
    <property type="match status" value="1"/>
</dbReference>
<dbReference type="GO" id="GO:0043565">
    <property type="term" value="F:sequence-specific DNA binding"/>
    <property type="evidence" value="ECO:0007669"/>
    <property type="project" value="InterPro"/>
</dbReference>
<dbReference type="STRING" id="436907.A7TRI7"/>
<dbReference type="SUPFAM" id="SSF57716">
    <property type="entry name" value="Glucocorticoid receptor-like (DNA-binding domain)"/>
    <property type="match status" value="1"/>
</dbReference>
<dbReference type="Gene3D" id="3.30.50.10">
    <property type="entry name" value="Erythroid Transcription Factor GATA-1, subunit A"/>
    <property type="match status" value="1"/>
</dbReference>
<dbReference type="PANTHER" id="PTHR45658">
    <property type="entry name" value="GATA TRANSCRIPTION FACTOR"/>
    <property type="match status" value="1"/>
</dbReference>
<dbReference type="CDD" id="cd00202">
    <property type="entry name" value="ZnF_GATA"/>
    <property type="match status" value="1"/>
</dbReference>
<organism evidence="8">
    <name type="scientific">Vanderwaltozyma polyspora (strain ATCC 22028 / DSM 70294 / BCRC 21397 / CBS 2163 / NBRC 10782 / NRRL Y-8283 / UCD 57-17)</name>
    <name type="common">Kluyveromyces polysporus</name>
    <dbReference type="NCBI Taxonomy" id="436907"/>
    <lineage>
        <taxon>Eukaryota</taxon>
        <taxon>Fungi</taxon>
        <taxon>Dikarya</taxon>
        <taxon>Ascomycota</taxon>
        <taxon>Saccharomycotina</taxon>
        <taxon>Saccharomycetes</taxon>
        <taxon>Saccharomycetales</taxon>
        <taxon>Saccharomycetaceae</taxon>
        <taxon>Vanderwaltozyma</taxon>
    </lineage>
</organism>
<accession>A7TRI7</accession>
<proteinExistence type="predicted"/>
<gene>
    <name evidence="7" type="ORF">Kpol_1046p6</name>
</gene>
<dbReference type="GO" id="GO:0006355">
    <property type="term" value="P:regulation of DNA-templated transcription"/>
    <property type="evidence" value="ECO:0007669"/>
    <property type="project" value="InterPro"/>
</dbReference>
<dbReference type="InterPro" id="IPR051140">
    <property type="entry name" value="GATA_TF"/>
</dbReference>
<dbReference type="Proteomes" id="UP000000267">
    <property type="component" value="Unassembled WGS sequence"/>
</dbReference>
<dbReference type="GO" id="GO:0008270">
    <property type="term" value="F:zinc ion binding"/>
    <property type="evidence" value="ECO:0007669"/>
    <property type="project" value="UniProtKB-KW"/>
</dbReference>
<dbReference type="KEGG" id="vpo:Kpol_1046p6"/>
<evidence type="ECO:0000256" key="2">
    <source>
        <dbReference type="ARBA" id="ARBA00022771"/>
    </source>
</evidence>
<dbReference type="Pfam" id="PF00320">
    <property type="entry name" value="GATA"/>
    <property type="match status" value="1"/>
</dbReference>
<dbReference type="HOGENOM" id="CLU_676521_0_0_1"/>
<evidence type="ECO:0000256" key="1">
    <source>
        <dbReference type="ARBA" id="ARBA00022723"/>
    </source>
</evidence>
<feature type="domain" description="GATA-type" evidence="6">
    <location>
        <begin position="314"/>
        <end position="349"/>
    </location>
</feature>
<keyword evidence="1" id="KW-0479">Metal-binding</keyword>
<evidence type="ECO:0000259" key="6">
    <source>
        <dbReference type="PROSITE" id="PS50114"/>
    </source>
</evidence>
<dbReference type="PANTHER" id="PTHR45658:SF18">
    <property type="entry name" value="PROTEIN GAT2"/>
    <property type="match status" value="1"/>
</dbReference>
<dbReference type="EMBL" id="DS480480">
    <property type="protein sequence ID" value="EDO15116.1"/>
    <property type="molecule type" value="Genomic_DNA"/>
</dbReference>
<protein>
    <recommendedName>
        <fullName evidence="6">GATA-type domain-containing protein</fullName>
    </recommendedName>
</protein>
<dbReference type="PROSITE" id="PS00344">
    <property type="entry name" value="GATA_ZN_FINGER_1"/>
    <property type="match status" value="1"/>
</dbReference>
<evidence type="ECO:0000256" key="4">
    <source>
        <dbReference type="PROSITE-ProRule" id="PRU00094"/>
    </source>
</evidence>
<name>A7TRI7_VANPO</name>
<dbReference type="RefSeq" id="XP_001642974.1">
    <property type="nucleotide sequence ID" value="XM_001642924.1"/>
</dbReference>
<dbReference type="PhylomeDB" id="A7TRI7"/>
<evidence type="ECO:0000256" key="3">
    <source>
        <dbReference type="ARBA" id="ARBA00022833"/>
    </source>
</evidence>